<evidence type="ECO:0000313" key="1">
    <source>
        <dbReference type="EMBL" id="GIY75341.1"/>
    </source>
</evidence>
<protein>
    <submittedName>
        <fullName evidence="1">Uncharacterized protein</fullName>
    </submittedName>
</protein>
<dbReference type="Proteomes" id="UP001054945">
    <property type="component" value="Unassembled WGS sequence"/>
</dbReference>
<evidence type="ECO:0000313" key="2">
    <source>
        <dbReference type="Proteomes" id="UP001054945"/>
    </source>
</evidence>
<dbReference type="AlphaFoldDB" id="A0AAV4VYI1"/>
<dbReference type="EMBL" id="BPLR01015326">
    <property type="protein sequence ID" value="GIY75341.1"/>
    <property type="molecule type" value="Genomic_DNA"/>
</dbReference>
<proteinExistence type="predicted"/>
<gene>
    <name evidence="1" type="ORF">CEXT_735681</name>
</gene>
<keyword evidence="2" id="KW-1185">Reference proteome</keyword>
<sequence>MSSTPTEEPKLEKRWETSILWDTSTSIPMAERIKTAADSTSNSLLFFTTAATHFPWCQECAATCMLCSTTILGLTPAKCEFVGVECPDHLSFLSAAAAPAGRWQQLCHHGHEPRVLLQAL</sequence>
<organism evidence="1 2">
    <name type="scientific">Caerostris extrusa</name>
    <name type="common">Bark spider</name>
    <name type="synonym">Caerostris bankana</name>
    <dbReference type="NCBI Taxonomy" id="172846"/>
    <lineage>
        <taxon>Eukaryota</taxon>
        <taxon>Metazoa</taxon>
        <taxon>Ecdysozoa</taxon>
        <taxon>Arthropoda</taxon>
        <taxon>Chelicerata</taxon>
        <taxon>Arachnida</taxon>
        <taxon>Araneae</taxon>
        <taxon>Araneomorphae</taxon>
        <taxon>Entelegynae</taxon>
        <taxon>Araneoidea</taxon>
        <taxon>Araneidae</taxon>
        <taxon>Caerostris</taxon>
    </lineage>
</organism>
<accession>A0AAV4VYI1</accession>
<name>A0AAV4VYI1_CAEEX</name>
<reference evidence="1 2" key="1">
    <citation type="submission" date="2021-06" db="EMBL/GenBank/DDBJ databases">
        <title>Caerostris extrusa draft genome.</title>
        <authorList>
            <person name="Kono N."/>
            <person name="Arakawa K."/>
        </authorList>
    </citation>
    <scope>NUCLEOTIDE SEQUENCE [LARGE SCALE GENOMIC DNA]</scope>
</reference>
<comment type="caution">
    <text evidence="1">The sequence shown here is derived from an EMBL/GenBank/DDBJ whole genome shotgun (WGS) entry which is preliminary data.</text>
</comment>